<evidence type="ECO:0000313" key="2">
    <source>
        <dbReference type="EMBL" id="VFJ93734.1"/>
    </source>
</evidence>
<sequence>MRSADRDSGRLASESLSLVVHSTELYAKVALYSLTVLKTSSKCSSIPYKLRFLVSFRLVMKHNSTFAFASNYTFSDCT</sequence>
<dbReference type="EMBL" id="CAADFH010000033">
    <property type="protein sequence ID" value="VFJ93677.1"/>
    <property type="molecule type" value="Genomic_DNA"/>
</dbReference>
<reference evidence="1" key="1">
    <citation type="submission" date="2019-02" db="EMBL/GenBank/DDBJ databases">
        <authorList>
            <person name="Gruber-Vodicka R. H."/>
            <person name="Seah K. B. B."/>
        </authorList>
    </citation>
    <scope>NUCLEOTIDE SEQUENCE</scope>
    <source>
        <strain evidence="1">BECK_M6</strain>
        <strain evidence="2">BECK_M7</strain>
    </source>
</reference>
<proteinExistence type="predicted"/>
<gene>
    <name evidence="1" type="ORF">BECKLFY1418A_GA0070994_103316</name>
    <name evidence="2" type="ORF">BECKLFY1418B_GA0070995_104918</name>
</gene>
<protein>
    <submittedName>
        <fullName evidence="1">Uncharacterized protein</fullName>
    </submittedName>
</protein>
<accession>A0A450UMB9</accession>
<name>A0A450UMB9_9GAMM</name>
<dbReference type="AlphaFoldDB" id="A0A450UMB9"/>
<evidence type="ECO:0000313" key="1">
    <source>
        <dbReference type="EMBL" id="VFJ93677.1"/>
    </source>
</evidence>
<organism evidence="1">
    <name type="scientific">Candidatus Kentrum sp. LFY</name>
    <dbReference type="NCBI Taxonomy" id="2126342"/>
    <lineage>
        <taxon>Bacteria</taxon>
        <taxon>Pseudomonadati</taxon>
        <taxon>Pseudomonadota</taxon>
        <taxon>Gammaproteobacteria</taxon>
        <taxon>Candidatus Kentrum</taxon>
    </lineage>
</organism>
<dbReference type="EMBL" id="CAADFF010000049">
    <property type="protein sequence ID" value="VFJ93734.1"/>
    <property type="molecule type" value="Genomic_DNA"/>
</dbReference>